<evidence type="ECO:0000313" key="7">
    <source>
        <dbReference type="Proteomes" id="UP000288291"/>
    </source>
</evidence>
<dbReference type="EC" id="3.2.2.-" evidence="5"/>
<dbReference type="InterPro" id="IPR003180">
    <property type="entry name" value="MPG"/>
</dbReference>
<comment type="similarity">
    <text evidence="1 5">Belongs to the DNA glycosylase MPG family.</text>
</comment>
<dbReference type="Gene3D" id="3.10.300.10">
    <property type="entry name" value="Methylpurine-DNA glycosylase (MPG)"/>
    <property type="match status" value="1"/>
</dbReference>
<comment type="caution">
    <text evidence="6">The sequence shown here is derived from an EMBL/GenBank/DDBJ whole genome shotgun (WGS) entry which is preliminary data.</text>
</comment>
<dbReference type="Pfam" id="PF02245">
    <property type="entry name" value="Pur_DNA_glyco"/>
    <property type="match status" value="1"/>
</dbReference>
<dbReference type="NCBIfam" id="TIGR00567">
    <property type="entry name" value="3mg"/>
    <property type="match status" value="1"/>
</dbReference>
<dbReference type="CDD" id="cd00540">
    <property type="entry name" value="AAG"/>
    <property type="match status" value="1"/>
</dbReference>
<protein>
    <recommendedName>
        <fullName evidence="5">Putative 3-methyladenine DNA glycosylase</fullName>
        <ecNumber evidence="5">3.2.2.-</ecNumber>
    </recommendedName>
</protein>
<keyword evidence="2 5" id="KW-0227">DNA damage</keyword>
<organism evidence="6 7">
    <name type="scientific">Lactobacillus xujianguonis</name>
    <dbReference type="NCBI Taxonomy" id="2495899"/>
    <lineage>
        <taxon>Bacteria</taxon>
        <taxon>Bacillati</taxon>
        <taxon>Bacillota</taxon>
        <taxon>Bacilli</taxon>
        <taxon>Lactobacillales</taxon>
        <taxon>Lactobacillaceae</taxon>
        <taxon>Lactobacillus</taxon>
    </lineage>
</organism>
<dbReference type="InterPro" id="IPR036995">
    <property type="entry name" value="MPG_sf"/>
</dbReference>
<dbReference type="PANTHER" id="PTHR10429">
    <property type="entry name" value="DNA-3-METHYLADENINE GLYCOSYLASE"/>
    <property type="match status" value="1"/>
</dbReference>
<dbReference type="RefSeq" id="WP_103662282.1">
    <property type="nucleotide sequence ID" value="NZ_ML136877.1"/>
</dbReference>
<evidence type="ECO:0000256" key="5">
    <source>
        <dbReference type="HAMAP-Rule" id="MF_00527"/>
    </source>
</evidence>
<accession>A0A437SW34</accession>
<keyword evidence="4 5" id="KW-0234">DNA repair</keyword>
<evidence type="ECO:0000256" key="4">
    <source>
        <dbReference type="ARBA" id="ARBA00023204"/>
    </source>
</evidence>
<dbReference type="GO" id="GO:0006284">
    <property type="term" value="P:base-excision repair"/>
    <property type="evidence" value="ECO:0007669"/>
    <property type="project" value="InterPro"/>
</dbReference>
<gene>
    <name evidence="6" type="ORF">EJK17_04240</name>
</gene>
<keyword evidence="7" id="KW-1185">Reference proteome</keyword>
<dbReference type="HAMAP" id="MF_00527">
    <property type="entry name" value="3MGH"/>
    <property type="match status" value="1"/>
</dbReference>
<dbReference type="GO" id="GO:0003905">
    <property type="term" value="F:alkylbase DNA N-glycosylase activity"/>
    <property type="evidence" value="ECO:0007669"/>
    <property type="project" value="InterPro"/>
</dbReference>
<evidence type="ECO:0000256" key="2">
    <source>
        <dbReference type="ARBA" id="ARBA00022763"/>
    </source>
</evidence>
<dbReference type="EMBL" id="RXIA01000009">
    <property type="protein sequence ID" value="RVU71070.1"/>
    <property type="molecule type" value="Genomic_DNA"/>
</dbReference>
<reference evidence="6 7" key="1">
    <citation type="submission" date="2018-12" db="EMBL/GenBank/DDBJ databases">
        <authorList>
            <person name="Meng J."/>
        </authorList>
    </citation>
    <scope>NUCLEOTIDE SEQUENCE [LARGE SCALE GENOMIC DNA]</scope>
    <source>
        <strain evidence="6 7">HT111-2</strain>
    </source>
</reference>
<dbReference type="AlphaFoldDB" id="A0A437SW34"/>
<dbReference type="SUPFAM" id="SSF50486">
    <property type="entry name" value="FMT C-terminal domain-like"/>
    <property type="match status" value="1"/>
</dbReference>
<dbReference type="FunFam" id="3.10.300.10:FF:000001">
    <property type="entry name" value="Putative 3-methyladenine DNA glycosylase"/>
    <property type="match status" value="1"/>
</dbReference>
<evidence type="ECO:0000256" key="1">
    <source>
        <dbReference type="ARBA" id="ARBA00009232"/>
    </source>
</evidence>
<dbReference type="Proteomes" id="UP000288291">
    <property type="component" value="Unassembled WGS sequence"/>
</dbReference>
<dbReference type="PANTHER" id="PTHR10429:SF0">
    <property type="entry name" value="DNA-3-METHYLADENINE GLYCOSYLASE"/>
    <property type="match status" value="1"/>
</dbReference>
<sequence length="210" mass="23861">MDYSTYFTNHSTAEIAKDLIGRPLIFDEKQGKLGGYIVEAEAYVGKKDRAAHSFGGRRSQANEGLYRRGGTLYIYSQRQYFFFDIACQEEDEPQGVLIRAIEPAWGIETMVKNRHGKDGVLLTNGPGKMMQALGITSRNWDLHFLSDSPFKVDLADQNRRLPQEIIAAPRVGINQSDPYWAKQPLRFYVAGNPYVSDMKKRNYAKNNGWA</sequence>
<proteinExistence type="inferred from homology"/>
<dbReference type="InterPro" id="IPR011034">
    <property type="entry name" value="Formyl_transferase-like_C_sf"/>
</dbReference>
<dbReference type="GO" id="GO:0003677">
    <property type="term" value="F:DNA binding"/>
    <property type="evidence" value="ECO:0007669"/>
    <property type="project" value="InterPro"/>
</dbReference>
<evidence type="ECO:0000313" key="6">
    <source>
        <dbReference type="EMBL" id="RVU71070.1"/>
    </source>
</evidence>
<name>A0A437SW34_9LACO</name>
<evidence type="ECO:0000256" key="3">
    <source>
        <dbReference type="ARBA" id="ARBA00022801"/>
    </source>
</evidence>
<keyword evidence="3 5" id="KW-0378">Hydrolase</keyword>